<organism evidence="1 2">
    <name type="scientific">Levilactobacillus suantsaii</name>
    <dbReference type="NCBI Taxonomy" id="2292255"/>
    <lineage>
        <taxon>Bacteria</taxon>
        <taxon>Bacillati</taxon>
        <taxon>Bacillota</taxon>
        <taxon>Bacilli</taxon>
        <taxon>Lactobacillales</taxon>
        <taxon>Lactobacillaceae</taxon>
        <taxon>Levilactobacillus</taxon>
    </lineage>
</organism>
<dbReference type="Proteomes" id="UP000290602">
    <property type="component" value="Unassembled WGS sequence"/>
</dbReference>
<evidence type="ECO:0008006" key="3">
    <source>
        <dbReference type="Google" id="ProtNLM"/>
    </source>
</evidence>
<proteinExistence type="predicted"/>
<dbReference type="OrthoDB" id="361760at2"/>
<gene>
    <name evidence="1" type="ORF">DXH47_10925</name>
</gene>
<comment type="caution">
    <text evidence="1">The sequence shown here is derived from an EMBL/GenBank/DDBJ whole genome shotgun (WGS) entry which is preliminary data.</text>
</comment>
<reference evidence="1 2" key="1">
    <citation type="submission" date="2018-08" db="EMBL/GenBank/DDBJ databases">
        <title>Lactobacillus suantsai sp. nov., isolated from traditional fermented suan-tsai in Taiwan.</title>
        <authorList>
            <person name="Huang C.-H."/>
        </authorList>
    </citation>
    <scope>NUCLEOTIDE SEQUENCE [LARGE SCALE GENOMIC DNA]</scope>
    <source>
        <strain evidence="1 2">BCRC 12945</strain>
    </source>
</reference>
<dbReference type="AlphaFoldDB" id="A0A4Q0VH75"/>
<evidence type="ECO:0000313" key="2">
    <source>
        <dbReference type="Proteomes" id="UP000290602"/>
    </source>
</evidence>
<protein>
    <recommendedName>
        <fullName evidence="3">YolD-like family protein</fullName>
    </recommendedName>
</protein>
<dbReference type="RefSeq" id="WP_129033332.1">
    <property type="nucleotide sequence ID" value="NZ_CP059603.1"/>
</dbReference>
<name>A0A4Q0VH75_9LACO</name>
<accession>A0A4Q0VH75</accession>
<evidence type="ECO:0000313" key="1">
    <source>
        <dbReference type="EMBL" id="RXI76135.1"/>
    </source>
</evidence>
<keyword evidence="2" id="KW-1185">Reference proteome</keyword>
<dbReference type="EMBL" id="QXIL01000034">
    <property type="protein sequence ID" value="RXI76135.1"/>
    <property type="molecule type" value="Genomic_DNA"/>
</dbReference>
<sequence length="148" mass="16429">MSRDSKRKLAEQLFNDTSAYRDIMGHPRPVSKNHPQMTPAERAAQFAPFAALSGYTELLDQSAQTVRDRAELPAELAAACHRQLRALQPVLAQRPWVEATYFDPETGASHTATVRIKAITSQAVILTTGQEIPRTTLQAIHRCDPPKL</sequence>